<dbReference type="Gene3D" id="3.30.450.90">
    <property type="match status" value="1"/>
</dbReference>
<dbReference type="Proteomes" id="UP001596186">
    <property type="component" value="Unassembled WGS sequence"/>
</dbReference>
<name>A0ABW1UTH5_9LACO</name>
<accession>A0ABW1UTH5</accession>
<comment type="caution">
    <text evidence="5">The sequence shown here is derived from an EMBL/GenBank/DDBJ whole genome shotgun (WGS) entry which is preliminary data.</text>
</comment>
<dbReference type="Gene3D" id="3.40.50.300">
    <property type="entry name" value="P-loop containing nucleotide triphosphate hydrolases"/>
    <property type="match status" value="1"/>
</dbReference>
<keyword evidence="3" id="KW-0067">ATP-binding</keyword>
<evidence type="ECO:0000256" key="1">
    <source>
        <dbReference type="ARBA" id="ARBA00006611"/>
    </source>
</evidence>
<dbReference type="EMBL" id="JBHSSN010000005">
    <property type="protein sequence ID" value="MFC6323029.1"/>
    <property type="molecule type" value="Genomic_DNA"/>
</dbReference>
<dbReference type="NCBIfam" id="NF041000">
    <property type="entry name" value="ATPase_ComGA"/>
    <property type="match status" value="1"/>
</dbReference>
<feature type="domain" description="Bacterial type II secretion system protein E" evidence="4">
    <location>
        <begin position="4"/>
        <end position="270"/>
    </location>
</feature>
<reference evidence="6" key="1">
    <citation type="journal article" date="2019" name="Int. J. Syst. Evol. Microbiol.">
        <title>The Global Catalogue of Microorganisms (GCM) 10K type strain sequencing project: providing services to taxonomists for standard genome sequencing and annotation.</title>
        <authorList>
            <consortium name="The Broad Institute Genomics Platform"/>
            <consortium name="The Broad Institute Genome Sequencing Center for Infectious Disease"/>
            <person name="Wu L."/>
            <person name="Ma J."/>
        </authorList>
    </citation>
    <scope>NUCLEOTIDE SEQUENCE [LARGE SCALE GENOMIC DNA]</scope>
    <source>
        <strain evidence="6">CCM 8895</strain>
    </source>
</reference>
<comment type="similarity">
    <text evidence="1">Belongs to the GSP E family.</text>
</comment>
<sequence length="322" mass="37342">MTAESMVQDLLNEACSMNATDIYIFPRRDEYLIETRSDTCDSVIVEMTNEETMMIMNYLKFNGGLDVSERRRSQKGAFSFNYQQRIIHTRISSVGDFLDRESLVVRLIYPQNFNYQINEHLIEQLYPIARKKGMMIFSGPMGSGKTSLMYGLCKNLSVSKKVMSIEDPIEIVEEDFLQLQVNEQVGLTYEELIKTSLRHRPEVLIIGEIRDSITAKQAIQAALCGYTVMTTIHGKSKFSVIQRLKQFGIEDEDILNAVNLISYQRLIPTIENIQLFTDTINDREIELFLKERKNDNIWSRQIKHAYRSGYITQEVCQEYLYG</sequence>
<evidence type="ECO:0000259" key="4">
    <source>
        <dbReference type="Pfam" id="PF00437"/>
    </source>
</evidence>
<dbReference type="Pfam" id="PF00437">
    <property type="entry name" value="T2SSE"/>
    <property type="match status" value="1"/>
</dbReference>
<keyword evidence="6" id="KW-1185">Reference proteome</keyword>
<evidence type="ECO:0000256" key="2">
    <source>
        <dbReference type="ARBA" id="ARBA00022741"/>
    </source>
</evidence>
<keyword evidence="2" id="KW-0547">Nucleotide-binding</keyword>
<dbReference type="InterPro" id="IPR001482">
    <property type="entry name" value="T2SS/T4SS_dom"/>
</dbReference>
<organism evidence="5 6">
    <name type="scientific">Companilactobacillus baiquanensis</name>
    <dbReference type="NCBI Taxonomy" id="2486005"/>
    <lineage>
        <taxon>Bacteria</taxon>
        <taxon>Bacillati</taxon>
        <taxon>Bacillota</taxon>
        <taxon>Bacilli</taxon>
        <taxon>Lactobacillales</taxon>
        <taxon>Lactobacillaceae</taxon>
        <taxon>Companilactobacillus</taxon>
    </lineage>
</organism>
<gene>
    <name evidence="5" type="primary">comGA</name>
    <name evidence="5" type="ORF">ACFP1F_04505</name>
</gene>
<dbReference type="InterPro" id="IPR047667">
    <property type="entry name" value="ATPase_ComGA"/>
</dbReference>
<dbReference type="PANTHER" id="PTHR30258:SF2">
    <property type="entry name" value="COMG OPERON PROTEIN 1"/>
    <property type="match status" value="1"/>
</dbReference>
<evidence type="ECO:0000313" key="6">
    <source>
        <dbReference type="Proteomes" id="UP001596186"/>
    </source>
</evidence>
<evidence type="ECO:0000256" key="3">
    <source>
        <dbReference type="ARBA" id="ARBA00022840"/>
    </source>
</evidence>
<dbReference type="PANTHER" id="PTHR30258">
    <property type="entry name" value="TYPE II SECRETION SYSTEM PROTEIN GSPE-RELATED"/>
    <property type="match status" value="1"/>
</dbReference>
<proteinExistence type="inferred from homology"/>
<dbReference type="CDD" id="cd01129">
    <property type="entry name" value="PulE-GspE-like"/>
    <property type="match status" value="1"/>
</dbReference>
<dbReference type="SUPFAM" id="SSF52540">
    <property type="entry name" value="P-loop containing nucleoside triphosphate hydrolases"/>
    <property type="match status" value="1"/>
</dbReference>
<evidence type="ECO:0000313" key="5">
    <source>
        <dbReference type="EMBL" id="MFC6323029.1"/>
    </source>
</evidence>
<dbReference type="RefSeq" id="WP_125593996.1">
    <property type="nucleotide sequence ID" value="NZ_JBHSSN010000005.1"/>
</dbReference>
<protein>
    <submittedName>
        <fullName evidence="5">Competence type IV pilus ATPase ComGA</fullName>
    </submittedName>
</protein>
<dbReference type="InterPro" id="IPR027417">
    <property type="entry name" value="P-loop_NTPase"/>
</dbReference>